<evidence type="ECO:0000313" key="2">
    <source>
        <dbReference type="Proteomes" id="UP001164803"/>
    </source>
</evidence>
<dbReference type="EMBL" id="CP104064">
    <property type="protein sequence ID" value="WAH35068.1"/>
    <property type="molecule type" value="Genomic_DNA"/>
</dbReference>
<gene>
    <name evidence="1" type="ORF">NZD86_12090</name>
</gene>
<keyword evidence="2" id="KW-1185">Reference proteome</keyword>
<accession>A0ABY6YXT8</accession>
<dbReference type="Proteomes" id="UP001164803">
    <property type="component" value="Chromosome"/>
</dbReference>
<reference evidence="1" key="1">
    <citation type="submission" date="2022-08" db="EMBL/GenBank/DDBJ databases">
        <title>Alicyclobacillus dauci DSM2870, complete genome.</title>
        <authorList>
            <person name="Wang Q."/>
            <person name="Cai R."/>
            <person name="Wang Z."/>
        </authorList>
    </citation>
    <scope>NUCLEOTIDE SEQUENCE</scope>
    <source>
        <strain evidence="1">DSM 28700</strain>
    </source>
</reference>
<protein>
    <recommendedName>
        <fullName evidence="3">YD repeat-containing protein</fullName>
    </recommendedName>
</protein>
<evidence type="ECO:0000313" key="1">
    <source>
        <dbReference type="EMBL" id="WAH35068.1"/>
    </source>
</evidence>
<dbReference type="RefSeq" id="WP_268041916.1">
    <property type="nucleotide sequence ID" value="NZ_CP104064.1"/>
</dbReference>
<evidence type="ECO:0008006" key="3">
    <source>
        <dbReference type="Google" id="ProtNLM"/>
    </source>
</evidence>
<proteinExistence type="predicted"/>
<sequence>MSRIVNRPIHVNRIDDKGRPLAYTDAEGTEHRITDYLDEWREMGDWIRDEGERVMYRVLTADMALLELEHRWDDAWLVYRVFD</sequence>
<organism evidence="1 2">
    <name type="scientific">Alicyclobacillus dauci</name>
    <dbReference type="NCBI Taxonomy" id="1475485"/>
    <lineage>
        <taxon>Bacteria</taxon>
        <taxon>Bacillati</taxon>
        <taxon>Bacillota</taxon>
        <taxon>Bacilli</taxon>
        <taxon>Bacillales</taxon>
        <taxon>Alicyclobacillaceae</taxon>
        <taxon>Alicyclobacillus</taxon>
    </lineage>
</organism>
<name>A0ABY6YXT8_9BACL</name>